<feature type="transmembrane region" description="Helical" evidence="7">
    <location>
        <begin position="209"/>
        <end position="228"/>
    </location>
</feature>
<evidence type="ECO:0000256" key="4">
    <source>
        <dbReference type="ARBA" id="ARBA00022692"/>
    </source>
</evidence>
<evidence type="ECO:0000313" key="9">
    <source>
        <dbReference type="EMBL" id="PWQ96010.1"/>
    </source>
</evidence>
<organism evidence="9 10">
    <name type="scientific">Leucothrix arctica</name>
    <dbReference type="NCBI Taxonomy" id="1481894"/>
    <lineage>
        <taxon>Bacteria</taxon>
        <taxon>Pseudomonadati</taxon>
        <taxon>Pseudomonadota</taxon>
        <taxon>Gammaproteobacteria</taxon>
        <taxon>Thiotrichales</taxon>
        <taxon>Thiotrichaceae</taxon>
        <taxon>Leucothrix</taxon>
    </lineage>
</organism>
<keyword evidence="4 7" id="KW-0812">Transmembrane</keyword>
<evidence type="ECO:0000313" key="10">
    <source>
        <dbReference type="Proteomes" id="UP000245506"/>
    </source>
</evidence>
<feature type="transmembrane region" description="Helical" evidence="7">
    <location>
        <begin position="139"/>
        <end position="161"/>
    </location>
</feature>
<dbReference type="Pfam" id="PF04290">
    <property type="entry name" value="DctQ"/>
    <property type="match status" value="1"/>
</dbReference>
<comment type="function">
    <text evidence="7">Part of the tripartite ATP-independent periplasmic (TRAP) transport system.</text>
</comment>
<dbReference type="AlphaFoldDB" id="A0A317CI71"/>
<feature type="transmembrane region" description="Helical" evidence="7">
    <location>
        <begin position="259"/>
        <end position="281"/>
    </location>
</feature>
<evidence type="ECO:0000256" key="3">
    <source>
        <dbReference type="ARBA" id="ARBA00022475"/>
    </source>
</evidence>
<keyword evidence="7" id="KW-0997">Cell inner membrane</keyword>
<comment type="caution">
    <text evidence="9">The sequence shown here is derived from an EMBL/GenBank/DDBJ whole genome shotgun (WGS) entry which is preliminary data.</text>
</comment>
<protein>
    <recommendedName>
        <fullName evidence="7">TRAP transporter small permease protein</fullName>
    </recommendedName>
</protein>
<keyword evidence="5 7" id="KW-1133">Transmembrane helix</keyword>
<evidence type="ECO:0000256" key="1">
    <source>
        <dbReference type="ARBA" id="ARBA00004651"/>
    </source>
</evidence>
<evidence type="ECO:0000256" key="7">
    <source>
        <dbReference type="RuleBase" id="RU369079"/>
    </source>
</evidence>
<evidence type="ECO:0000256" key="5">
    <source>
        <dbReference type="ARBA" id="ARBA00022989"/>
    </source>
</evidence>
<dbReference type="GO" id="GO:0022857">
    <property type="term" value="F:transmembrane transporter activity"/>
    <property type="evidence" value="ECO:0007669"/>
    <property type="project" value="UniProtKB-UniRule"/>
</dbReference>
<accession>A0A317CI71</accession>
<comment type="caution">
    <text evidence="7">Lacks conserved residue(s) required for the propagation of feature annotation.</text>
</comment>
<keyword evidence="10" id="KW-1185">Reference proteome</keyword>
<dbReference type="OrthoDB" id="9795655at2"/>
<feature type="domain" description="Tripartite ATP-independent periplasmic transporters DctQ component" evidence="8">
    <location>
        <begin position="154"/>
        <end position="277"/>
    </location>
</feature>
<keyword evidence="2 7" id="KW-0813">Transport</keyword>
<reference evidence="9 10" key="1">
    <citation type="submission" date="2018-05" db="EMBL/GenBank/DDBJ databases">
        <title>Leucothrix arctica sp. nov., isolated from Arctic seawater.</title>
        <authorList>
            <person name="Choi A."/>
            <person name="Baek K."/>
        </authorList>
    </citation>
    <scope>NUCLEOTIDE SEQUENCE [LARGE SCALE GENOMIC DNA]</scope>
    <source>
        <strain evidence="9 10">IMCC9719</strain>
    </source>
</reference>
<feature type="transmembrane region" description="Helical" evidence="7">
    <location>
        <begin position="70"/>
        <end position="94"/>
    </location>
</feature>
<feature type="transmembrane region" description="Helical" evidence="7">
    <location>
        <begin position="28"/>
        <end position="49"/>
    </location>
</feature>
<keyword evidence="6 7" id="KW-0472">Membrane</keyword>
<proteinExistence type="inferred from homology"/>
<comment type="similarity">
    <text evidence="7">Belongs to the TRAP transporter small permease family.</text>
</comment>
<comment type="subcellular location">
    <subcellularLocation>
        <location evidence="7">Cell inner membrane</location>
        <topology evidence="7">Multi-pass membrane protein</topology>
    </subcellularLocation>
    <subcellularLocation>
        <location evidence="1">Cell membrane</location>
        <topology evidence="1">Multi-pass membrane protein</topology>
    </subcellularLocation>
</comment>
<comment type="subunit">
    <text evidence="7">The complex comprises the extracytoplasmic solute receptor protein and the two transmembrane proteins.</text>
</comment>
<dbReference type="EMBL" id="QGKL01000031">
    <property type="protein sequence ID" value="PWQ96010.1"/>
    <property type="molecule type" value="Genomic_DNA"/>
</dbReference>
<feature type="transmembrane region" description="Helical" evidence="7">
    <location>
        <begin position="173"/>
        <end position="189"/>
    </location>
</feature>
<dbReference type="InterPro" id="IPR055348">
    <property type="entry name" value="DctQ"/>
</dbReference>
<sequence length="300" mass="33398">MFWLGVPGVDDLTEHLSDTEGTLSTGKLLQTGAFLAVSFIIFFLIIRWVKKTPQISLMDDSTRYAAWAAYVVRAAFWSIFLIGIADSVISFLRIEDFLTPLVGEALSQNLDKASWRGTFVHYPLIAISLVIAKVSRSLGFTWLALLVVISEFCIVLSRFIFSYEQAFMGDLVRFWYAGLFLFASAYTLVEGGHVRVDVVYASMSHRAKAWINTFGSILLGLPVCWIILTMGMDTKQSSLIGPIISFEMSQSGYGMYVKYLMAGFLLVFAVSMAFQFVSYILSNIAILVHAKDAQIAGEES</sequence>
<gene>
    <name evidence="9" type="ORF">DKT75_11315</name>
</gene>
<feature type="transmembrane region" description="Helical" evidence="7">
    <location>
        <begin position="114"/>
        <end position="132"/>
    </location>
</feature>
<keyword evidence="3" id="KW-1003">Cell membrane</keyword>
<evidence type="ECO:0000259" key="8">
    <source>
        <dbReference type="Pfam" id="PF04290"/>
    </source>
</evidence>
<dbReference type="GO" id="GO:0005886">
    <property type="term" value="C:plasma membrane"/>
    <property type="evidence" value="ECO:0007669"/>
    <property type="project" value="UniProtKB-SubCell"/>
</dbReference>
<name>A0A317CI71_9GAMM</name>
<dbReference type="Proteomes" id="UP000245506">
    <property type="component" value="Unassembled WGS sequence"/>
</dbReference>
<evidence type="ECO:0000256" key="2">
    <source>
        <dbReference type="ARBA" id="ARBA00022448"/>
    </source>
</evidence>
<evidence type="ECO:0000256" key="6">
    <source>
        <dbReference type="ARBA" id="ARBA00023136"/>
    </source>
</evidence>